<keyword evidence="4" id="KW-1185">Reference proteome</keyword>
<evidence type="ECO:0000256" key="1">
    <source>
        <dbReference type="SAM" id="MobiDB-lite"/>
    </source>
</evidence>
<name>A0A172ZAP4_9BACL</name>
<accession>A0A172ZAP4</accession>
<feature type="region of interest" description="Disordered" evidence="1">
    <location>
        <begin position="104"/>
        <end position="141"/>
    </location>
</feature>
<dbReference type="Proteomes" id="UP000078148">
    <property type="component" value="Chromosome"/>
</dbReference>
<sequence>MMSKTKWIVVASVAGMLLTSSAGVYAGAKMEKISAFKNYGISIELDGKAYTPVNSNGDKMTAITYEGTTYLPIRAVGETLNSKVLFDVMNNKIMIQSASGVTTSSSKAADSSSSQPTAKSGSTGKSTTGTSSSTPSTADAASAPAAYSTPAASSKPSAASQYIAAANEAAKITAGNVTNGPIGPVVEEAAAPPVVSMTTGIITSKYLPTDFPFPADAVKGKVSEQIAGDKKQLFLTYTTQASLKDVGNAYLAYYAPHKLTLFNNQVDDTGLSIAGTLDDKFGVAIQGNPMSLKPGYNAVVVTLAEQ</sequence>
<gene>
    <name evidence="3" type="ORF">AR543_00760</name>
</gene>
<organism evidence="3 4">
    <name type="scientific">Paenibacillus bovis</name>
    <dbReference type="NCBI Taxonomy" id="1616788"/>
    <lineage>
        <taxon>Bacteria</taxon>
        <taxon>Bacillati</taxon>
        <taxon>Bacillota</taxon>
        <taxon>Bacilli</taxon>
        <taxon>Bacillales</taxon>
        <taxon>Paenibacillaceae</taxon>
        <taxon>Paenibacillus</taxon>
    </lineage>
</organism>
<dbReference type="RefSeq" id="WP_060530947.1">
    <property type="nucleotide sequence ID" value="NZ_CP013023.1"/>
</dbReference>
<protein>
    <recommendedName>
        <fullName evidence="5">Copper amine oxidase-like N-terminal domain-containing protein</fullName>
    </recommendedName>
</protein>
<feature type="signal peptide" evidence="2">
    <location>
        <begin position="1"/>
        <end position="26"/>
    </location>
</feature>
<feature type="chain" id="PRO_5039113139" description="Copper amine oxidase-like N-terminal domain-containing protein" evidence="2">
    <location>
        <begin position="27"/>
        <end position="306"/>
    </location>
</feature>
<reference evidence="3 4" key="2">
    <citation type="journal article" date="2016" name="Int. J. Syst. Evol. Microbiol.">
        <title>Paenibacillus bovis sp. nov., isolated from raw yak (Bos grunniens) milk.</title>
        <authorList>
            <person name="Gao C."/>
            <person name="Han J."/>
            <person name="Liu Z."/>
            <person name="Xu X."/>
            <person name="Hang F."/>
            <person name="Wu Z."/>
        </authorList>
    </citation>
    <scope>NUCLEOTIDE SEQUENCE [LARGE SCALE GENOMIC DNA]</scope>
    <source>
        <strain evidence="3 4">BD3526</strain>
    </source>
</reference>
<proteinExistence type="predicted"/>
<dbReference type="KEGG" id="pbv:AR543_00760"/>
<dbReference type="OrthoDB" id="337615at2"/>
<evidence type="ECO:0000256" key="2">
    <source>
        <dbReference type="SAM" id="SignalP"/>
    </source>
</evidence>
<evidence type="ECO:0008006" key="5">
    <source>
        <dbReference type="Google" id="ProtNLM"/>
    </source>
</evidence>
<dbReference type="EMBL" id="CP013023">
    <property type="protein sequence ID" value="ANF94704.1"/>
    <property type="molecule type" value="Genomic_DNA"/>
</dbReference>
<reference evidence="4" key="1">
    <citation type="submission" date="2015-10" db="EMBL/GenBank/DDBJ databases">
        <title>Genome of Paenibacillus bovis sp. nov.</title>
        <authorList>
            <person name="Wu Z."/>
            <person name="Gao C."/>
            <person name="Liu Z."/>
            <person name="Zheng H."/>
        </authorList>
    </citation>
    <scope>NUCLEOTIDE SEQUENCE [LARGE SCALE GENOMIC DNA]</scope>
    <source>
        <strain evidence="4">BD3526</strain>
    </source>
</reference>
<dbReference type="AlphaFoldDB" id="A0A172ZAP4"/>
<keyword evidence="2" id="KW-0732">Signal</keyword>
<evidence type="ECO:0000313" key="3">
    <source>
        <dbReference type="EMBL" id="ANF94704.1"/>
    </source>
</evidence>
<evidence type="ECO:0000313" key="4">
    <source>
        <dbReference type="Proteomes" id="UP000078148"/>
    </source>
</evidence>